<reference evidence="8 9" key="1">
    <citation type="journal article" date="2019" name="Int. J. Syst. Evol. Microbiol.">
        <title>The Global Catalogue of Microorganisms (GCM) 10K type strain sequencing project: providing services to taxonomists for standard genome sequencing and annotation.</title>
        <authorList>
            <consortium name="The Broad Institute Genomics Platform"/>
            <consortium name="The Broad Institute Genome Sequencing Center for Infectious Disease"/>
            <person name="Wu L."/>
            <person name="Ma J."/>
        </authorList>
    </citation>
    <scope>NUCLEOTIDE SEQUENCE [LARGE SCALE GENOMIC DNA]</scope>
    <source>
        <strain evidence="8 9">JCM 15309</strain>
    </source>
</reference>
<evidence type="ECO:0000256" key="7">
    <source>
        <dbReference type="ARBA" id="ARBA00023157"/>
    </source>
</evidence>
<keyword evidence="3" id="KW-0479">Metal-binding</keyword>
<comment type="similarity">
    <text evidence="1">Belongs to the tannase family.</text>
</comment>
<dbReference type="Gene3D" id="2.60.40.10">
    <property type="entry name" value="Immunoglobulins"/>
    <property type="match status" value="1"/>
</dbReference>
<gene>
    <name evidence="8" type="ORF">GCM10009798_34130</name>
</gene>
<dbReference type="InterPro" id="IPR011118">
    <property type="entry name" value="Tannase/feruloyl_esterase"/>
</dbReference>
<evidence type="ECO:0000313" key="8">
    <source>
        <dbReference type="EMBL" id="GAA1970542.1"/>
    </source>
</evidence>
<evidence type="ECO:0000313" key="9">
    <source>
        <dbReference type="Proteomes" id="UP001500571"/>
    </source>
</evidence>
<keyword evidence="6" id="KW-0106">Calcium</keyword>
<evidence type="ECO:0000256" key="4">
    <source>
        <dbReference type="ARBA" id="ARBA00022729"/>
    </source>
</evidence>
<organism evidence="8 9">
    <name type="scientific">Nocardioides panacihumi</name>
    <dbReference type="NCBI Taxonomy" id="400774"/>
    <lineage>
        <taxon>Bacteria</taxon>
        <taxon>Bacillati</taxon>
        <taxon>Actinomycetota</taxon>
        <taxon>Actinomycetes</taxon>
        <taxon>Propionibacteriales</taxon>
        <taxon>Nocardioidaceae</taxon>
        <taxon>Nocardioides</taxon>
    </lineage>
</organism>
<evidence type="ECO:0000256" key="6">
    <source>
        <dbReference type="ARBA" id="ARBA00022837"/>
    </source>
</evidence>
<dbReference type="EMBL" id="BAAAPB010000004">
    <property type="protein sequence ID" value="GAA1970542.1"/>
    <property type="molecule type" value="Genomic_DNA"/>
</dbReference>
<dbReference type="PANTHER" id="PTHR33938:SF15">
    <property type="entry name" value="FERULOYL ESTERASE B-RELATED"/>
    <property type="match status" value="1"/>
</dbReference>
<protein>
    <recommendedName>
        <fullName evidence="10">Tannase/feruloyl esterase family alpha/beta hydrolase</fullName>
    </recommendedName>
</protein>
<dbReference type="PANTHER" id="PTHR33938">
    <property type="entry name" value="FERULOYL ESTERASE B-RELATED"/>
    <property type="match status" value="1"/>
</dbReference>
<evidence type="ECO:0000256" key="1">
    <source>
        <dbReference type="ARBA" id="ARBA00006249"/>
    </source>
</evidence>
<evidence type="ECO:0008006" key="10">
    <source>
        <dbReference type="Google" id="ProtNLM"/>
    </source>
</evidence>
<accession>A0ABN2RK71</accession>
<dbReference type="CDD" id="cd00146">
    <property type="entry name" value="PKD"/>
    <property type="match status" value="1"/>
</dbReference>
<keyword evidence="7" id="KW-1015">Disulfide bond</keyword>
<sequence>MLADSRDVLPARYLAVWNEGTFMTITTEDTVDCSAYEVTDSYFGAPYIDVDELRDEPSPHRYIHGGFTGCDTRFAFSYPPSDQWKGRLIQPMEGAHAGHEDFFAGPLGAAMGGLPLTIRAGGYMVETNMGHIGDDIDPKGGEDPTIYGWRAAVESARFSKFVAEQVYGEAPHHAYVWGGSGGGRRSPLVLENGADVFDGALPFMGGGDVAPFPATERIKGAQVMSFACMFNVQRLLRDPATSGRLIDAMQPGGSGNPFEGLDSHSAEELASLYRQGFPLGDEFMLFTPMGQIWLWSSIADLLVEQDPSYFENFWTKPGYVGHDLPTAVQDDLIDVVTTVSRVVTVRDLLTDPAFEAPEYGLMKTMAGLMAGEAGMDMPYAIEVEGLPAGYRLGIGMQLMSGAAAGRQLYAIGNVADLFACDGHGEANLKRFEGVQAGDEIHVSNRKFLAFCYFHRHHIMDDAQFDSLRQAGQPIYAQHPVPLMSPLMGVSYTGQYAGKLLWMHHTHDSSLWPSQGLIYRGAVVAAQGPEAAAEKFRLQWTQNAEHIPPSYLPNSTTRATSTWLIDYFPVIEQGLADLIQWVEEGTAPPNTTFEYVDGQIVLPQSASERGGIQPVIRVSANGGVRAEVGVGEQVELAVDAEVPPGAGTIVSVEWDWDGWATFPFQHEVSGEDTAVSLRTSHAYGSPGTYFVTARVRSQRDGDATEVNRLISNVASARIVVS</sequence>
<dbReference type="Proteomes" id="UP001500571">
    <property type="component" value="Unassembled WGS sequence"/>
</dbReference>
<keyword evidence="4" id="KW-0732">Signal</keyword>
<evidence type="ECO:0000256" key="3">
    <source>
        <dbReference type="ARBA" id="ARBA00022723"/>
    </source>
</evidence>
<dbReference type="InterPro" id="IPR029058">
    <property type="entry name" value="AB_hydrolase_fold"/>
</dbReference>
<dbReference type="InterPro" id="IPR013783">
    <property type="entry name" value="Ig-like_fold"/>
</dbReference>
<evidence type="ECO:0000256" key="2">
    <source>
        <dbReference type="ARBA" id="ARBA00022487"/>
    </source>
</evidence>
<keyword evidence="9" id="KW-1185">Reference proteome</keyword>
<evidence type="ECO:0000256" key="5">
    <source>
        <dbReference type="ARBA" id="ARBA00022801"/>
    </source>
</evidence>
<dbReference type="SUPFAM" id="SSF53474">
    <property type="entry name" value="alpha/beta-Hydrolases"/>
    <property type="match status" value="1"/>
</dbReference>
<name>A0ABN2RK71_9ACTN</name>
<proteinExistence type="inferred from homology"/>
<comment type="caution">
    <text evidence="8">The sequence shown here is derived from an EMBL/GenBank/DDBJ whole genome shotgun (WGS) entry which is preliminary data.</text>
</comment>
<keyword evidence="5" id="KW-0378">Hydrolase</keyword>
<keyword evidence="2" id="KW-0719">Serine esterase</keyword>